<dbReference type="InterPro" id="IPR004090">
    <property type="entry name" value="Chemotax_Me-accpt_rcpt"/>
</dbReference>
<evidence type="ECO:0000313" key="8">
    <source>
        <dbReference type="EMBL" id="QHQ62591.1"/>
    </source>
</evidence>
<evidence type="ECO:0000256" key="4">
    <source>
        <dbReference type="SAM" id="Coils"/>
    </source>
</evidence>
<evidence type="ECO:0000256" key="2">
    <source>
        <dbReference type="ARBA" id="ARBA00029447"/>
    </source>
</evidence>
<dbReference type="GO" id="GO:0006935">
    <property type="term" value="P:chemotaxis"/>
    <property type="evidence" value="ECO:0007669"/>
    <property type="project" value="UniProtKB-KW"/>
</dbReference>
<feature type="transmembrane region" description="Helical" evidence="5">
    <location>
        <begin position="219"/>
        <end position="238"/>
    </location>
</feature>
<feature type="transmembrane region" description="Helical" evidence="5">
    <location>
        <begin position="44"/>
        <end position="63"/>
    </location>
</feature>
<keyword evidence="5" id="KW-1133">Transmembrane helix</keyword>
<keyword evidence="1" id="KW-0145">Chemotaxis</keyword>
<dbReference type="SMART" id="SM00283">
    <property type="entry name" value="MA"/>
    <property type="match status" value="1"/>
</dbReference>
<evidence type="ECO:0000259" key="6">
    <source>
        <dbReference type="PROSITE" id="PS50111"/>
    </source>
</evidence>
<evidence type="ECO:0008006" key="10">
    <source>
        <dbReference type="Google" id="ProtNLM"/>
    </source>
</evidence>
<keyword evidence="9" id="KW-1185">Reference proteome</keyword>
<keyword evidence="5" id="KW-0472">Membrane</keyword>
<dbReference type="PANTHER" id="PTHR43531">
    <property type="entry name" value="PROTEIN ICFG"/>
    <property type="match status" value="1"/>
</dbReference>
<evidence type="ECO:0000313" key="9">
    <source>
        <dbReference type="Proteomes" id="UP000464314"/>
    </source>
</evidence>
<keyword evidence="3" id="KW-0807">Transducer</keyword>
<feature type="domain" description="HAMP" evidence="7">
    <location>
        <begin position="243"/>
        <end position="295"/>
    </location>
</feature>
<dbReference type="Pfam" id="PF00672">
    <property type="entry name" value="HAMP"/>
    <property type="match status" value="1"/>
</dbReference>
<protein>
    <recommendedName>
        <fullName evidence="10">Methyl-accepting chemotaxis protein</fullName>
    </recommendedName>
</protein>
<organism evidence="8 9">
    <name type="scientific">Anaerocolumna sedimenticola</name>
    <dbReference type="NCBI Taxonomy" id="2696063"/>
    <lineage>
        <taxon>Bacteria</taxon>
        <taxon>Bacillati</taxon>
        <taxon>Bacillota</taxon>
        <taxon>Clostridia</taxon>
        <taxon>Lachnospirales</taxon>
        <taxon>Lachnospiraceae</taxon>
        <taxon>Anaerocolumna</taxon>
    </lineage>
</organism>
<sequence length="590" mass="65367">MKKEKGNSKEAEIRIRKGKVKISGIKDYRNKFLNLSIYKRLNLTFLYTGLIALFIVIIGIVNMKIIDGKLNRFYDGPYTVEENVLKSQVAMKNIENNIYRAYMTKKEELCKKYIEASEDEYDKLESSVNELSNALSLLKNDNIETVNNLKSEFEKGNRYRSLILESANSFDQDKIYSIYKNDYVPILDHIVTELSDIESNFVIYGKDYMKQADQTVSRSILIFILLILTGAGSCIYLLKITIKSITGPIAKLEKAMDSLSIGDLGIEIIKSSEDEMGTLCDSVMETVHKLKNYITDITDTVKQLEEKDMTAHVSIEYEGDFKPIQNSLNNTIISLRNMIQIISDTAEQITIGADQISQTAKIVAEGGSEQMSAISQLAEQIHTIVILAETNVKDALYIRELSKNTVTAAQLGNSHMTALVHAMEAIAEHSGKISKVIHVIEAIAEQTNLLSLNASIEAARAGNAGKGFGVVAAEIGKLASECRDAVKSSAELINGTINAIKDGVLVANETADKFQLILAESEKTNQVMVSIADNSKREEEKLQDSMAYLKQITHIAETNSAASQESSAMSNDFISQAGKLEELLHSYTLS</sequence>
<dbReference type="InterPro" id="IPR004089">
    <property type="entry name" value="MCPsignal_dom"/>
</dbReference>
<evidence type="ECO:0000256" key="3">
    <source>
        <dbReference type="PROSITE-ProRule" id="PRU00284"/>
    </source>
</evidence>
<dbReference type="PANTHER" id="PTHR43531:SF11">
    <property type="entry name" value="METHYL-ACCEPTING CHEMOTAXIS PROTEIN 3"/>
    <property type="match status" value="1"/>
</dbReference>
<feature type="coiled-coil region" evidence="4">
    <location>
        <begin position="114"/>
        <end position="141"/>
    </location>
</feature>
<dbReference type="PROSITE" id="PS50111">
    <property type="entry name" value="CHEMOTAXIS_TRANSDUC_2"/>
    <property type="match status" value="1"/>
</dbReference>
<dbReference type="SUPFAM" id="SSF58104">
    <property type="entry name" value="Methyl-accepting chemotaxis protein (MCP) signaling domain"/>
    <property type="match status" value="1"/>
</dbReference>
<dbReference type="RefSeq" id="WP_161839414.1">
    <property type="nucleotide sequence ID" value="NZ_CP048000.1"/>
</dbReference>
<dbReference type="EMBL" id="CP048000">
    <property type="protein sequence ID" value="QHQ62591.1"/>
    <property type="molecule type" value="Genomic_DNA"/>
</dbReference>
<dbReference type="PRINTS" id="PR00260">
    <property type="entry name" value="CHEMTRNSDUCR"/>
</dbReference>
<comment type="similarity">
    <text evidence="2">Belongs to the methyl-accepting chemotaxis (MCP) protein family.</text>
</comment>
<dbReference type="InterPro" id="IPR051310">
    <property type="entry name" value="MCP_chemotaxis"/>
</dbReference>
<dbReference type="SMART" id="SM00304">
    <property type="entry name" value="HAMP"/>
    <property type="match status" value="1"/>
</dbReference>
<evidence type="ECO:0000256" key="5">
    <source>
        <dbReference type="SAM" id="Phobius"/>
    </source>
</evidence>
<name>A0A6P1TRN9_9FIRM</name>
<dbReference type="GO" id="GO:0004888">
    <property type="term" value="F:transmembrane signaling receptor activity"/>
    <property type="evidence" value="ECO:0007669"/>
    <property type="project" value="InterPro"/>
</dbReference>
<reference evidence="8 9" key="1">
    <citation type="submission" date="2020-01" db="EMBL/GenBank/DDBJ databases">
        <title>Genome analysis of Anaerocolumna sp. CBA3638.</title>
        <authorList>
            <person name="Kim J."/>
            <person name="Roh S.W."/>
        </authorList>
    </citation>
    <scope>NUCLEOTIDE SEQUENCE [LARGE SCALE GENOMIC DNA]</scope>
    <source>
        <strain evidence="8 9">CBA3638</strain>
    </source>
</reference>
<dbReference type="KEGG" id="anr:Ana3638_18895"/>
<dbReference type="Gene3D" id="6.10.340.10">
    <property type="match status" value="1"/>
</dbReference>
<evidence type="ECO:0000256" key="1">
    <source>
        <dbReference type="ARBA" id="ARBA00022500"/>
    </source>
</evidence>
<keyword evidence="5" id="KW-0812">Transmembrane</keyword>
<dbReference type="CDD" id="cd06225">
    <property type="entry name" value="HAMP"/>
    <property type="match status" value="1"/>
</dbReference>
<dbReference type="Proteomes" id="UP000464314">
    <property type="component" value="Chromosome"/>
</dbReference>
<keyword evidence="4" id="KW-0175">Coiled coil</keyword>
<dbReference type="InterPro" id="IPR003660">
    <property type="entry name" value="HAMP_dom"/>
</dbReference>
<feature type="domain" description="Methyl-accepting transducer" evidence="6">
    <location>
        <begin position="345"/>
        <end position="574"/>
    </location>
</feature>
<dbReference type="AlphaFoldDB" id="A0A6P1TRN9"/>
<dbReference type="Gene3D" id="1.10.287.950">
    <property type="entry name" value="Methyl-accepting chemotaxis protein"/>
    <property type="match status" value="1"/>
</dbReference>
<accession>A0A6P1TRN9</accession>
<gene>
    <name evidence="8" type="ORF">Ana3638_18895</name>
</gene>
<dbReference type="GO" id="GO:0007165">
    <property type="term" value="P:signal transduction"/>
    <property type="evidence" value="ECO:0007669"/>
    <property type="project" value="UniProtKB-KW"/>
</dbReference>
<proteinExistence type="inferred from homology"/>
<dbReference type="GO" id="GO:0005886">
    <property type="term" value="C:plasma membrane"/>
    <property type="evidence" value="ECO:0007669"/>
    <property type="project" value="TreeGrafter"/>
</dbReference>
<dbReference type="PROSITE" id="PS50885">
    <property type="entry name" value="HAMP"/>
    <property type="match status" value="1"/>
</dbReference>
<evidence type="ECO:0000259" key="7">
    <source>
        <dbReference type="PROSITE" id="PS50885"/>
    </source>
</evidence>
<dbReference type="Pfam" id="PF00015">
    <property type="entry name" value="MCPsignal"/>
    <property type="match status" value="1"/>
</dbReference>